<sequence>MVQTFPDMNGPDATDDHASAYETGYCIGSAVIYAAFSWSLTKEANETAYRLARKYQAGFYAPSFEGPILLLESGELRPMEEADKQNQDLKKPWWKLWSR</sequence>
<keyword evidence="2" id="KW-1185">Reference proteome</keyword>
<dbReference type="AlphaFoldDB" id="A0A1W1W260"/>
<proteinExistence type="predicted"/>
<dbReference type="Proteomes" id="UP000192266">
    <property type="component" value="Unassembled WGS sequence"/>
</dbReference>
<dbReference type="EMBL" id="FWWW01000093">
    <property type="protein sequence ID" value="SMB99698.1"/>
    <property type="molecule type" value="Genomic_DNA"/>
</dbReference>
<organism evidence="1 2">
    <name type="scientific">Hymenobacter roseosalivarius DSM 11622</name>
    <dbReference type="NCBI Taxonomy" id="645990"/>
    <lineage>
        <taxon>Bacteria</taxon>
        <taxon>Pseudomonadati</taxon>
        <taxon>Bacteroidota</taxon>
        <taxon>Cytophagia</taxon>
        <taxon>Cytophagales</taxon>
        <taxon>Hymenobacteraceae</taxon>
        <taxon>Hymenobacter</taxon>
    </lineage>
</organism>
<evidence type="ECO:0000313" key="2">
    <source>
        <dbReference type="Proteomes" id="UP000192266"/>
    </source>
</evidence>
<protein>
    <submittedName>
        <fullName evidence="1">Uncharacterized protein</fullName>
    </submittedName>
</protein>
<accession>A0A1W1W260</accession>
<reference evidence="1 2" key="1">
    <citation type="submission" date="2017-04" db="EMBL/GenBank/DDBJ databases">
        <authorList>
            <person name="Afonso C.L."/>
            <person name="Miller P.J."/>
            <person name="Scott M.A."/>
            <person name="Spackman E."/>
            <person name="Goraichik I."/>
            <person name="Dimitrov K.M."/>
            <person name="Suarez D.L."/>
            <person name="Swayne D.E."/>
        </authorList>
    </citation>
    <scope>NUCLEOTIDE SEQUENCE [LARGE SCALE GENOMIC DNA]</scope>
    <source>
        <strain evidence="1 2">DSM 11622</strain>
    </source>
</reference>
<gene>
    <name evidence="1" type="ORF">SAMN00120144_3570</name>
</gene>
<dbReference type="RefSeq" id="WP_200813965.1">
    <property type="nucleotide sequence ID" value="NZ_FWWW01000093.1"/>
</dbReference>
<evidence type="ECO:0000313" key="1">
    <source>
        <dbReference type="EMBL" id="SMB99698.1"/>
    </source>
</evidence>
<name>A0A1W1W260_9BACT</name>